<accession>A0ABP8VP92</accession>
<dbReference type="SUPFAM" id="SSF46785">
    <property type="entry name" value="Winged helix' DNA-binding domain"/>
    <property type="match status" value="1"/>
</dbReference>
<feature type="domain" description="Transcription regulator PadR N-terminal" evidence="2">
    <location>
        <begin position="103"/>
        <end position="163"/>
    </location>
</feature>
<keyword evidence="4" id="KW-1185">Reference proteome</keyword>
<feature type="compositionally biased region" description="Basic residues" evidence="1">
    <location>
        <begin position="1"/>
        <end position="10"/>
    </location>
</feature>
<reference evidence="4" key="1">
    <citation type="journal article" date="2019" name="Int. J. Syst. Evol. Microbiol.">
        <title>The Global Catalogue of Microorganisms (GCM) 10K type strain sequencing project: providing services to taxonomists for standard genome sequencing and annotation.</title>
        <authorList>
            <consortium name="The Broad Institute Genomics Platform"/>
            <consortium name="The Broad Institute Genome Sequencing Center for Infectious Disease"/>
            <person name="Wu L."/>
            <person name="Ma J."/>
        </authorList>
    </citation>
    <scope>NUCLEOTIDE SEQUENCE [LARGE SCALE GENOMIC DNA]</scope>
    <source>
        <strain evidence="4">JCM 18127</strain>
    </source>
</reference>
<sequence>MHDHHRRRPGGWRPEDLARTWAQNAGSGWGSWGAWGGGADGGDGPWGGPGRRGPGGRGGPGGPPPWLAGLFGAVQPERGRGPRVRRGDVRAAILDVLAEANRREEPINGYQVIQQIARRSHDAWRPSPGSVYPTIQQLQDEGLVVEDEERGRRALTLTTAGLAYVGDHADELAAVWAPFERPDGSSRAEASEGHAGGGERADVKAEIGQVMSAVWQILTQGSEQQRRAAVSILVETRRKLYGVLADGDEPRGITAEEDDEQER</sequence>
<dbReference type="InterPro" id="IPR036388">
    <property type="entry name" value="WH-like_DNA-bd_sf"/>
</dbReference>
<evidence type="ECO:0000313" key="4">
    <source>
        <dbReference type="Proteomes" id="UP001500621"/>
    </source>
</evidence>
<name>A0ABP8VP92_9ACTN</name>
<dbReference type="RefSeq" id="WP_345262092.1">
    <property type="nucleotide sequence ID" value="NZ_BAABIM010000001.1"/>
</dbReference>
<feature type="region of interest" description="Disordered" evidence="1">
    <location>
        <begin position="1"/>
        <end position="68"/>
    </location>
</feature>
<proteinExistence type="predicted"/>
<feature type="compositionally biased region" description="Gly residues" evidence="1">
    <location>
        <begin position="27"/>
        <end position="60"/>
    </location>
</feature>
<dbReference type="Pfam" id="PF03551">
    <property type="entry name" value="PadR"/>
    <property type="match status" value="1"/>
</dbReference>
<dbReference type="InterPro" id="IPR005149">
    <property type="entry name" value="Tscrpt_reg_PadR_N"/>
</dbReference>
<dbReference type="EMBL" id="BAABIM010000001">
    <property type="protein sequence ID" value="GAA4668826.1"/>
    <property type="molecule type" value="Genomic_DNA"/>
</dbReference>
<evidence type="ECO:0000256" key="1">
    <source>
        <dbReference type="SAM" id="MobiDB-lite"/>
    </source>
</evidence>
<dbReference type="InterPro" id="IPR036390">
    <property type="entry name" value="WH_DNA-bd_sf"/>
</dbReference>
<dbReference type="Gene3D" id="1.10.10.10">
    <property type="entry name" value="Winged helix-like DNA-binding domain superfamily/Winged helix DNA-binding domain"/>
    <property type="match status" value="1"/>
</dbReference>
<dbReference type="PANTHER" id="PTHR43252:SF2">
    <property type="entry name" value="TRANSCRIPTION REGULATOR, PADR-LIKE FAMILY"/>
    <property type="match status" value="1"/>
</dbReference>
<organism evidence="3 4">
    <name type="scientific">Nocardioides nanhaiensis</name>
    <dbReference type="NCBI Taxonomy" id="1476871"/>
    <lineage>
        <taxon>Bacteria</taxon>
        <taxon>Bacillati</taxon>
        <taxon>Actinomycetota</taxon>
        <taxon>Actinomycetes</taxon>
        <taxon>Propionibacteriales</taxon>
        <taxon>Nocardioidaceae</taxon>
        <taxon>Nocardioides</taxon>
    </lineage>
</organism>
<protein>
    <recommendedName>
        <fullName evidence="2">Transcription regulator PadR N-terminal domain-containing protein</fullName>
    </recommendedName>
</protein>
<evidence type="ECO:0000259" key="2">
    <source>
        <dbReference type="Pfam" id="PF03551"/>
    </source>
</evidence>
<comment type="caution">
    <text evidence="3">The sequence shown here is derived from an EMBL/GenBank/DDBJ whole genome shotgun (WGS) entry which is preliminary data.</text>
</comment>
<gene>
    <name evidence="3" type="ORF">GCM10023226_01130</name>
</gene>
<dbReference type="Proteomes" id="UP001500621">
    <property type="component" value="Unassembled WGS sequence"/>
</dbReference>
<dbReference type="PANTHER" id="PTHR43252">
    <property type="entry name" value="TRANSCRIPTIONAL REGULATOR YQJI"/>
    <property type="match status" value="1"/>
</dbReference>
<evidence type="ECO:0000313" key="3">
    <source>
        <dbReference type="EMBL" id="GAA4668826.1"/>
    </source>
</evidence>